<dbReference type="SUPFAM" id="SSF48179">
    <property type="entry name" value="6-phosphogluconate dehydrogenase C-terminal domain-like"/>
    <property type="match status" value="1"/>
</dbReference>
<feature type="domain" description="Ketopantoate reductase C-terminal" evidence="3">
    <location>
        <begin position="272"/>
        <end position="402"/>
    </location>
</feature>
<proteinExistence type="predicted"/>
<sequence>MVYILGTNSINNLLATSLVPVLKTGVVLLFGKEFIYNSFRESQSTITMNSKNYKFDNCFVYNKLSEIEKFNKKRYKKATIDNIIISGTDSQISEYLNYYKSFLNNESNVFLVRSGLGIDSILAIHQIFIKEKSPLPNFYHVTTNHLIEKTEESDHSYQHVGIGHLKLSKIPNKYFNIVFKTFFKSKTIGVDSYNLGIQKKTTGTIDNVHKENQILTKDLKPFFNLEDSDEKEDSIINGSSGSNGDNSNENVLEDLKKTNLKPIYLENYYEFAGSMLEKLIISSIIEPLSVLINCTNGELLGNNYAISLIHQLLSEDLLLLEKGGELFRSEIPNYSNIFNHERIFYVIMSILNSNKYGSTNMRKNFNQTEFVDIDQLNGIFIRILGTKHAPKNEMVLKLLKSKMNVTKYRK</sequence>
<dbReference type="GO" id="GO:0008677">
    <property type="term" value="F:2-dehydropantoate 2-reductase activity"/>
    <property type="evidence" value="ECO:0007669"/>
    <property type="project" value="TreeGrafter"/>
</dbReference>
<evidence type="ECO:0000259" key="3">
    <source>
        <dbReference type="Pfam" id="PF08546"/>
    </source>
</evidence>
<keyword evidence="2" id="KW-0560">Oxidoreductase</keyword>
<dbReference type="GeneID" id="30965334"/>
<gene>
    <name evidence="4" type="ORF">ASCRUDRAFT_69672</name>
</gene>
<dbReference type="InterPro" id="IPR013752">
    <property type="entry name" value="KPA_reductase"/>
</dbReference>
<evidence type="ECO:0000313" key="4">
    <source>
        <dbReference type="EMBL" id="ODV61961.1"/>
    </source>
</evidence>
<evidence type="ECO:0000256" key="1">
    <source>
        <dbReference type="ARBA" id="ARBA00022857"/>
    </source>
</evidence>
<dbReference type="GO" id="GO:0050661">
    <property type="term" value="F:NADP binding"/>
    <property type="evidence" value="ECO:0007669"/>
    <property type="project" value="TreeGrafter"/>
</dbReference>
<dbReference type="InterPro" id="IPR013328">
    <property type="entry name" value="6PGD_dom2"/>
</dbReference>
<dbReference type="PANTHER" id="PTHR43765">
    <property type="entry name" value="2-DEHYDROPANTOATE 2-REDUCTASE-RELATED"/>
    <property type="match status" value="1"/>
</dbReference>
<dbReference type="Pfam" id="PF08546">
    <property type="entry name" value="ApbA_C"/>
    <property type="match status" value="1"/>
</dbReference>
<dbReference type="Proteomes" id="UP000095038">
    <property type="component" value="Unassembled WGS sequence"/>
</dbReference>
<evidence type="ECO:0000313" key="5">
    <source>
        <dbReference type="Proteomes" id="UP000095038"/>
    </source>
</evidence>
<dbReference type="InterPro" id="IPR008927">
    <property type="entry name" value="6-PGluconate_DH-like_C_sf"/>
</dbReference>
<name>A0A1D2VK09_9ASCO</name>
<keyword evidence="5" id="KW-1185">Reference proteome</keyword>
<dbReference type="OrthoDB" id="73846at2759"/>
<keyword evidence="1" id="KW-0521">NADP</keyword>
<dbReference type="AlphaFoldDB" id="A0A1D2VK09"/>
<reference evidence="5" key="1">
    <citation type="submission" date="2016-05" db="EMBL/GenBank/DDBJ databases">
        <title>Comparative genomics of biotechnologically important yeasts.</title>
        <authorList>
            <consortium name="DOE Joint Genome Institute"/>
            <person name="Riley R."/>
            <person name="Haridas S."/>
            <person name="Wolfe K.H."/>
            <person name="Lopes M.R."/>
            <person name="Hittinger C.T."/>
            <person name="Goker M."/>
            <person name="Salamov A."/>
            <person name="Wisecaver J."/>
            <person name="Long T.M."/>
            <person name="Aerts A.L."/>
            <person name="Barry K."/>
            <person name="Choi C."/>
            <person name="Clum A."/>
            <person name="Coughlan A.Y."/>
            <person name="Deshpande S."/>
            <person name="Douglass A.P."/>
            <person name="Hanson S.J."/>
            <person name="Klenk H.-P."/>
            <person name="Labutti K."/>
            <person name="Lapidus A."/>
            <person name="Lindquist E."/>
            <person name="Lipzen A."/>
            <person name="Meier-Kolthoff J.P."/>
            <person name="Ohm R.A."/>
            <person name="Otillar R.P."/>
            <person name="Pangilinan J."/>
            <person name="Peng Y."/>
            <person name="Rokas A."/>
            <person name="Rosa C.A."/>
            <person name="Scheuner C."/>
            <person name="Sibirny A.A."/>
            <person name="Slot J.C."/>
            <person name="Stielow J.B."/>
            <person name="Sun H."/>
            <person name="Kurtzman C.P."/>
            <person name="Blackwell M."/>
            <person name="Grigoriev I.V."/>
            <person name="Jeffries T.W."/>
        </authorList>
    </citation>
    <scope>NUCLEOTIDE SEQUENCE [LARGE SCALE GENOMIC DNA]</scope>
    <source>
        <strain evidence="5">DSM 1968</strain>
    </source>
</reference>
<organism evidence="4 5">
    <name type="scientific">Ascoidea rubescens DSM 1968</name>
    <dbReference type="NCBI Taxonomy" id="1344418"/>
    <lineage>
        <taxon>Eukaryota</taxon>
        <taxon>Fungi</taxon>
        <taxon>Dikarya</taxon>
        <taxon>Ascomycota</taxon>
        <taxon>Saccharomycotina</taxon>
        <taxon>Saccharomycetes</taxon>
        <taxon>Ascoideaceae</taxon>
        <taxon>Ascoidea</taxon>
    </lineage>
</organism>
<dbReference type="RefSeq" id="XP_020048268.1">
    <property type="nucleotide sequence ID" value="XM_020191698.1"/>
</dbReference>
<protein>
    <recommendedName>
        <fullName evidence="3">Ketopantoate reductase C-terminal domain-containing protein</fullName>
    </recommendedName>
</protein>
<accession>A0A1D2VK09</accession>
<dbReference type="FunCoup" id="A0A1D2VK09">
    <property type="interactions" value="13"/>
</dbReference>
<dbReference type="GO" id="GO:0005739">
    <property type="term" value="C:mitochondrion"/>
    <property type="evidence" value="ECO:0007669"/>
    <property type="project" value="TreeGrafter"/>
</dbReference>
<dbReference type="InParanoid" id="A0A1D2VK09"/>
<dbReference type="Gene3D" id="1.10.1040.10">
    <property type="entry name" value="N-(1-d-carboxylethyl)-l-norvaline Dehydrogenase, domain 2"/>
    <property type="match status" value="1"/>
</dbReference>
<evidence type="ECO:0000256" key="2">
    <source>
        <dbReference type="ARBA" id="ARBA00023002"/>
    </source>
</evidence>
<dbReference type="PANTHER" id="PTHR43765:SF2">
    <property type="entry name" value="2-DEHYDROPANTOATE 2-REDUCTASE"/>
    <property type="match status" value="1"/>
</dbReference>
<dbReference type="STRING" id="1344418.A0A1D2VK09"/>
<dbReference type="InterPro" id="IPR050838">
    <property type="entry name" value="Ketopantoate_reductase"/>
</dbReference>
<dbReference type="EMBL" id="KV454478">
    <property type="protein sequence ID" value="ODV61961.1"/>
    <property type="molecule type" value="Genomic_DNA"/>
</dbReference>